<proteinExistence type="predicted"/>
<evidence type="ECO:0000256" key="5">
    <source>
        <dbReference type="SAM" id="MobiDB-lite"/>
    </source>
</evidence>
<dbReference type="FunFam" id="1.10.600.10:FF:000005">
    <property type="entry name" value="Ent-kaur-16-ene synthase, chloroplastic"/>
    <property type="match status" value="1"/>
</dbReference>
<feature type="domain" description="Terpene synthase N-terminal" evidence="6">
    <location>
        <begin position="145"/>
        <end position="284"/>
    </location>
</feature>
<feature type="domain" description="Terpene synthase metal-binding" evidence="7">
    <location>
        <begin position="349"/>
        <end position="587"/>
    </location>
</feature>
<dbReference type="SUPFAM" id="SSF48576">
    <property type="entry name" value="Terpenoid synthases"/>
    <property type="match status" value="1"/>
</dbReference>
<evidence type="ECO:0000256" key="1">
    <source>
        <dbReference type="ARBA" id="ARBA00001946"/>
    </source>
</evidence>
<evidence type="ECO:0000313" key="8">
    <source>
        <dbReference type="EMBL" id="VAH51057.1"/>
    </source>
</evidence>
<dbReference type="Gene3D" id="1.50.10.130">
    <property type="entry name" value="Terpene synthase, N-terminal domain"/>
    <property type="match status" value="1"/>
</dbReference>
<dbReference type="CDD" id="cd00684">
    <property type="entry name" value="Terpene_cyclase_plant_C1"/>
    <property type="match status" value="1"/>
</dbReference>
<evidence type="ECO:0000259" key="7">
    <source>
        <dbReference type="Pfam" id="PF03936"/>
    </source>
</evidence>
<dbReference type="AlphaFoldDB" id="A0A9R1PWH1"/>
<dbReference type="InterPro" id="IPR044814">
    <property type="entry name" value="Terpene_cyclase_plant_C1"/>
</dbReference>
<keyword evidence="2" id="KW-0479">Metal-binding</keyword>
<evidence type="ECO:0000256" key="3">
    <source>
        <dbReference type="ARBA" id="ARBA00022842"/>
    </source>
</evidence>
<dbReference type="InterPro" id="IPR008930">
    <property type="entry name" value="Terpenoid_cyclase/PrenylTrfase"/>
</dbReference>
<organism evidence="8 9">
    <name type="scientific">Triticum turgidum subsp. durum</name>
    <name type="common">Durum wheat</name>
    <name type="synonym">Triticum durum</name>
    <dbReference type="NCBI Taxonomy" id="4567"/>
    <lineage>
        <taxon>Eukaryota</taxon>
        <taxon>Viridiplantae</taxon>
        <taxon>Streptophyta</taxon>
        <taxon>Embryophyta</taxon>
        <taxon>Tracheophyta</taxon>
        <taxon>Spermatophyta</taxon>
        <taxon>Magnoliopsida</taxon>
        <taxon>Liliopsida</taxon>
        <taxon>Poales</taxon>
        <taxon>Poaceae</taxon>
        <taxon>BOP clade</taxon>
        <taxon>Pooideae</taxon>
        <taxon>Triticodae</taxon>
        <taxon>Triticeae</taxon>
        <taxon>Triticinae</taxon>
        <taxon>Triticum</taxon>
    </lineage>
</organism>
<accession>A0A9R1PWH1</accession>
<dbReference type="EMBL" id="LT934114">
    <property type="protein sequence ID" value="VAH51057.1"/>
    <property type="molecule type" value="Genomic_DNA"/>
</dbReference>
<dbReference type="Gramene" id="TRITD2Bv1G210370.5">
    <property type="protein sequence ID" value="TRITD2Bv1G210370.5"/>
    <property type="gene ID" value="TRITD2Bv1G210370"/>
</dbReference>
<evidence type="ECO:0000313" key="9">
    <source>
        <dbReference type="Proteomes" id="UP000324705"/>
    </source>
</evidence>
<dbReference type="PANTHER" id="PTHR31739">
    <property type="entry name" value="ENT-COPALYL DIPHOSPHATE SYNTHASE, CHLOROPLASTIC"/>
    <property type="match status" value="1"/>
</dbReference>
<dbReference type="Pfam" id="PF01397">
    <property type="entry name" value="Terpene_synth"/>
    <property type="match status" value="1"/>
</dbReference>
<keyword evidence="9" id="KW-1185">Reference proteome</keyword>
<dbReference type="Pfam" id="PF03936">
    <property type="entry name" value="Terpene_synth_C"/>
    <property type="match status" value="1"/>
</dbReference>
<feature type="compositionally biased region" description="Low complexity" evidence="5">
    <location>
        <begin position="10"/>
        <end position="26"/>
    </location>
</feature>
<sequence>MTATRAVINLPGSPLSPPSGRCPSSSGLPCGVLPMRPSRSPRPTVAAVAKNRQLEVGENAASLQNQLVVYTNYQNLHVTSSCSCMCTFQLVLINGMDQKKARETRRKQQLQEPEPAPSSHDTAGVATAAPLPLPASPPIQCFPTSSTNIHHQLSMLDVLEKIGISRHFAGEIKSVLDFTYSRWLQRDEEIMLETETCAMAFRILRMNGYDVSSDSLSHLTEASVHLNDTRSLLELYKVSQVSTSKDELILDSIGSWSGRLLKEQLRSSKAQRTTTLLREVEHALDGPFYTTLDRLEHKMNIEQFDFMEHQMLYLPWQRNQDLLALGVMDFSTSQIVCQQELQHLESWVKDSRLNQLPFARQKLAYFYLSAAGTMLPGELSDARILWAKNGALTTVVDDFFDVGGSKKELENLTTLVEMWDKHKEIQYYSKHVEIVFSAIYNSVNQLGAKASAVQGRNVTKHFVDIWQDLMRNMMTEVEWRETGYIPTPEEYMENAVVTFALGPIVLPALYFIGPKITEYTVRDTEYNKLFRLMSTCGRLLNDVQTYEREYIDGKINSVSLLVHHSGGSMTILEAREELQEPIDTCRRDLLRLVLKEDSVMPRLCKELFWKMCKTCYFFYYKGDAFSSPEEKVGAVDAVIHEPLQLPMNLLPGLDLS</sequence>
<reference evidence="8 9" key="1">
    <citation type="submission" date="2017-09" db="EMBL/GenBank/DDBJ databases">
        <authorList>
            <consortium name="International Durum Wheat Genome Sequencing Consortium (IDWGSC)"/>
            <person name="Milanesi L."/>
        </authorList>
    </citation>
    <scope>NUCLEOTIDE SEQUENCE [LARGE SCALE GENOMIC DNA]</scope>
    <source>
        <strain evidence="9">cv. Svevo</strain>
    </source>
</reference>
<dbReference type="GO" id="GO:0000287">
    <property type="term" value="F:magnesium ion binding"/>
    <property type="evidence" value="ECO:0007669"/>
    <property type="project" value="InterPro"/>
</dbReference>
<keyword evidence="4" id="KW-0456">Lyase</keyword>
<gene>
    <name evidence="8" type="ORF">TRITD_2Bv1G210370</name>
</gene>
<protein>
    <submittedName>
        <fullName evidence="8">Uncharacterized protein</fullName>
    </submittedName>
</protein>
<dbReference type="InterPro" id="IPR005630">
    <property type="entry name" value="Terpene_synthase_metal-bd"/>
</dbReference>
<dbReference type="InterPro" id="IPR050148">
    <property type="entry name" value="Terpene_synthase-like"/>
</dbReference>
<feature type="region of interest" description="Disordered" evidence="5">
    <location>
        <begin position="101"/>
        <end position="129"/>
    </location>
</feature>
<dbReference type="InterPro" id="IPR008949">
    <property type="entry name" value="Isoprenoid_synthase_dom_sf"/>
</dbReference>
<feature type="region of interest" description="Disordered" evidence="5">
    <location>
        <begin position="1"/>
        <end position="26"/>
    </location>
</feature>
<dbReference type="OMA" id="YHVAEAS"/>
<dbReference type="Gene3D" id="1.10.600.10">
    <property type="entry name" value="Farnesyl Diphosphate Synthase"/>
    <property type="match status" value="1"/>
</dbReference>
<evidence type="ECO:0000256" key="4">
    <source>
        <dbReference type="ARBA" id="ARBA00023239"/>
    </source>
</evidence>
<dbReference type="GO" id="GO:0016102">
    <property type="term" value="P:diterpenoid biosynthetic process"/>
    <property type="evidence" value="ECO:0007669"/>
    <property type="project" value="InterPro"/>
</dbReference>
<evidence type="ECO:0000256" key="2">
    <source>
        <dbReference type="ARBA" id="ARBA00022723"/>
    </source>
</evidence>
<name>A0A9R1PWH1_TRITD</name>
<dbReference type="PANTHER" id="PTHR31739:SF49">
    <property type="entry name" value="GENOME ASSEMBLY, CHROMOSOME: II"/>
    <property type="match status" value="1"/>
</dbReference>
<evidence type="ECO:0000259" key="6">
    <source>
        <dbReference type="Pfam" id="PF01397"/>
    </source>
</evidence>
<keyword evidence="3" id="KW-0460">Magnesium</keyword>
<comment type="cofactor">
    <cofactor evidence="1">
        <name>Mg(2+)</name>
        <dbReference type="ChEBI" id="CHEBI:18420"/>
    </cofactor>
</comment>
<dbReference type="Proteomes" id="UP000324705">
    <property type="component" value="Chromosome 2B"/>
</dbReference>
<dbReference type="InterPro" id="IPR001906">
    <property type="entry name" value="Terpene_synth_N"/>
</dbReference>
<dbReference type="SUPFAM" id="SSF48239">
    <property type="entry name" value="Terpenoid cyclases/Protein prenyltransferases"/>
    <property type="match status" value="1"/>
</dbReference>
<dbReference type="InterPro" id="IPR036965">
    <property type="entry name" value="Terpene_synth_N_sf"/>
</dbReference>
<dbReference type="GO" id="GO:0010333">
    <property type="term" value="F:terpene synthase activity"/>
    <property type="evidence" value="ECO:0007669"/>
    <property type="project" value="InterPro"/>
</dbReference>